<comment type="similarity">
    <text evidence="1">Belongs to the ATP-dependent AMP-binding enzyme family.</text>
</comment>
<evidence type="ECO:0000256" key="3">
    <source>
        <dbReference type="ARBA" id="ARBA00022741"/>
    </source>
</evidence>
<dbReference type="InterPro" id="IPR045851">
    <property type="entry name" value="AMP-bd_C_sf"/>
</dbReference>
<dbReference type="KEGG" id="otr:OTERR_16280"/>
<dbReference type="CDD" id="cd05973">
    <property type="entry name" value="MACS_like_2"/>
    <property type="match status" value="1"/>
</dbReference>
<dbReference type="InterPro" id="IPR042099">
    <property type="entry name" value="ANL_N_sf"/>
</dbReference>
<dbReference type="GO" id="GO:0006633">
    <property type="term" value="P:fatty acid biosynthetic process"/>
    <property type="evidence" value="ECO:0007669"/>
    <property type="project" value="TreeGrafter"/>
</dbReference>
<dbReference type="Pfam" id="PF13193">
    <property type="entry name" value="AMP-binding_C"/>
    <property type="match status" value="1"/>
</dbReference>
<dbReference type="AlphaFoldDB" id="A0A5C1E8Y5"/>
<protein>
    <submittedName>
        <fullName evidence="7">Acetyl-CoA synthetase</fullName>
    </submittedName>
</protein>
<dbReference type="PANTHER" id="PTHR43605">
    <property type="entry name" value="ACYL-COENZYME A SYNTHETASE"/>
    <property type="match status" value="1"/>
</dbReference>
<dbReference type="GO" id="GO:0004321">
    <property type="term" value="F:fatty-acyl-CoA synthase activity"/>
    <property type="evidence" value="ECO:0007669"/>
    <property type="project" value="TreeGrafter"/>
</dbReference>
<dbReference type="PANTHER" id="PTHR43605:SF10">
    <property type="entry name" value="ACYL-COA SYNTHETASE MEDIUM CHAIN FAMILY MEMBER 3"/>
    <property type="match status" value="1"/>
</dbReference>
<keyword evidence="2" id="KW-0436">Ligase</keyword>
<dbReference type="GO" id="GO:0005524">
    <property type="term" value="F:ATP binding"/>
    <property type="evidence" value="ECO:0007669"/>
    <property type="project" value="UniProtKB-KW"/>
</dbReference>
<dbReference type="Gene3D" id="3.30.300.30">
    <property type="match status" value="1"/>
</dbReference>
<evidence type="ECO:0000256" key="1">
    <source>
        <dbReference type="ARBA" id="ARBA00006432"/>
    </source>
</evidence>
<feature type="domain" description="AMP-binding enzyme C-terminal" evidence="6">
    <location>
        <begin position="457"/>
        <end position="534"/>
    </location>
</feature>
<accession>A0A5C1E8Y5</accession>
<dbReference type="Proteomes" id="UP000323671">
    <property type="component" value="Chromosome"/>
</dbReference>
<dbReference type="Pfam" id="PF00501">
    <property type="entry name" value="AMP-binding"/>
    <property type="match status" value="1"/>
</dbReference>
<dbReference type="GO" id="GO:0016405">
    <property type="term" value="F:CoA-ligase activity"/>
    <property type="evidence" value="ECO:0007669"/>
    <property type="project" value="UniProtKB-ARBA"/>
</dbReference>
<sequence length="555" mass="61062">MTIQNYSDAVANFRLEDVAALFDGDLEKGINACYECCDRHVAPGKVALQWEGKDGDSATYTFAQLKELSAKFANYLVSRGVKPGDRVAGLMPRVPELLVVILGTWRAGAVYQPLFTAFGPKAIEYRLDRSEAKLVVTDSVNRSKLDDVNDCPPVLTVVRSNATLTAGDADFWAEVDKQSTEFDPVMLRGDDLCMMLFTSGTTGLAKGVPVPIKALMGLGQYMRQAVDLRDDDIYWNIADPGWAYGLYFGVTGPLLQGHATTFYDGPFTVESTYRMIEKYKITNLAGAPTAYRLLIAAGEQAALPVKGKLRVVSSAGEPLNPEVIRWFEEHLACPIYDHYGQTEIAMVVCNHHALKHHVQPGSAGFALPGYRVAVVAEEGGEAVELPPGKPGILAIDRSQSPLFWFPGYWQQDTKAFVGPYYLTGDTVELNDDGSISFVGRSDDIITSSGYRIGPFDVESCLIEHEAVMETAVVGKPDPERTELVKAFVILRDGYKASPELAEELQMYVKHRLAAHAYPREIEFVAELPKTPSGKIQRFLLRKQEAEKVNPPAQHG</sequence>
<dbReference type="InterPro" id="IPR000873">
    <property type="entry name" value="AMP-dep_synth/lig_dom"/>
</dbReference>
<dbReference type="FunFam" id="3.30.300.30:FF:000005">
    <property type="entry name" value="Acyl-coenzyme A synthetase ACSM5, mitochondrial"/>
    <property type="match status" value="1"/>
</dbReference>
<dbReference type="GO" id="GO:0015645">
    <property type="term" value="F:fatty acid ligase activity"/>
    <property type="evidence" value="ECO:0007669"/>
    <property type="project" value="TreeGrafter"/>
</dbReference>
<proteinExistence type="inferred from homology"/>
<dbReference type="EMBL" id="CP022579">
    <property type="protein sequence ID" value="QEL65104.1"/>
    <property type="molecule type" value="Genomic_DNA"/>
</dbReference>
<evidence type="ECO:0000313" key="7">
    <source>
        <dbReference type="EMBL" id="QEL65104.1"/>
    </source>
</evidence>
<gene>
    <name evidence="7" type="primary">ascB</name>
    <name evidence="7" type="ORF">OTERR_16280</name>
</gene>
<keyword evidence="8" id="KW-1185">Reference proteome</keyword>
<dbReference type="InterPro" id="IPR051087">
    <property type="entry name" value="Mitochondrial_ACSM"/>
</dbReference>
<name>A0A5C1E8Y5_9RHOO</name>
<keyword evidence="4" id="KW-0067">ATP-binding</keyword>
<evidence type="ECO:0000313" key="8">
    <source>
        <dbReference type="Proteomes" id="UP000323671"/>
    </source>
</evidence>
<evidence type="ECO:0000259" key="6">
    <source>
        <dbReference type="Pfam" id="PF13193"/>
    </source>
</evidence>
<reference evidence="7 8" key="1">
    <citation type="submission" date="2017-07" db="EMBL/GenBank/DDBJ databases">
        <title>Complete genome sequence of Oryzomicrobium terrae TPP412.</title>
        <authorList>
            <person name="Chiu L.-W."/>
            <person name="Lo K.-J."/>
            <person name="Tsai Y.-M."/>
            <person name="Lin S.-S."/>
            <person name="Kuo C.-H."/>
            <person name="Liu C.-T."/>
        </authorList>
    </citation>
    <scope>NUCLEOTIDE SEQUENCE [LARGE SCALE GENOMIC DNA]</scope>
    <source>
        <strain evidence="7 8">TPP412</strain>
    </source>
</reference>
<dbReference type="InterPro" id="IPR020845">
    <property type="entry name" value="AMP-binding_CS"/>
</dbReference>
<evidence type="ECO:0000256" key="4">
    <source>
        <dbReference type="ARBA" id="ARBA00022840"/>
    </source>
</evidence>
<dbReference type="RefSeq" id="WP_149425446.1">
    <property type="nucleotide sequence ID" value="NZ_CP022579.1"/>
</dbReference>
<keyword evidence="3" id="KW-0547">Nucleotide-binding</keyword>
<evidence type="ECO:0000256" key="2">
    <source>
        <dbReference type="ARBA" id="ARBA00022598"/>
    </source>
</evidence>
<dbReference type="Gene3D" id="3.40.50.12780">
    <property type="entry name" value="N-terminal domain of ligase-like"/>
    <property type="match status" value="1"/>
</dbReference>
<organism evidence="7 8">
    <name type="scientific">Oryzomicrobium terrae</name>
    <dbReference type="NCBI Taxonomy" id="1735038"/>
    <lineage>
        <taxon>Bacteria</taxon>
        <taxon>Pseudomonadati</taxon>
        <taxon>Pseudomonadota</taxon>
        <taxon>Betaproteobacteria</taxon>
        <taxon>Rhodocyclales</taxon>
        <taxon>Rhodocyclaceae</taxon>
        <taxon>Oryzomicrobium</taxon>
    </lineage>
</organism>
<evidence type="ECO:0000259" key="5">
    <source>
        <dbReference type="Pfam" id="PF00501"/>
    </source>
</evidence>
<dbReference type="GO" id="GO:0006637">
    <property type="term" value="P:acyl-CoA metabolic process"/>
    <property type="evidence" value="ECO:0007669"/>
    <property type="project" value="TreeGrafter"/>
</dbReference>
<dbReference type="InterPro" id="IPR025110">
    <property type="entry name" value="AMP-bd_C"/>
</dbReference>
<dbReference type="SUPFAM" id="SSF56801">
    <property type="entry name" value="Acetyl-CoA synthetase-like"/>
    <property type="match status" value="1"/>
</dbReference>
<feature type="domain" description="AMP-dependent synthetase/ligase" evidence="5">
    <location>
        <begin position="42"/>
        <end position="409"/>
    </location>
</feature>
<dbReference type="PROSITE" id="PS00455">
    <property type="entry name" value="AMP_BINDING"/>
    <property type="match status" value="1"/>
</dbReference>